<feature type="non-terminal residue" evidence="1">
    <location>
        <position position="105"/>
    </location>
</feature>
<evidence type="ECO:0000313" key="1">
    <source>
        <dbReference type="EMBL" id="KIK83407.1"/>
    </source>
</evidence>
<name>A0A0D0CKY6_9AGAM</name>
<dbReference type="OrthoDB" id="3211402at2759"/>
<proteinExistence type="predicted"/>
<accession>A0A0D0CKY6</accession>
<organism evidence="1 2">
    <name type="scientific">Paxillus rubicundulus Ve08.2h10</name>
    <dbReference type="NCBI Taxonomy" id="930991"/>
    <lineage>
        <taxon>Eukaryota</taxon>
        <taxon>Fungi</taxon>
        <taxon>Dikarya</taxon>
        <taxon>Basidiomycota</taxon>
        <taxon>Agaricomycotina</taxon>
        <taxon>Agaricomycetes</taxon>
        <taxon>Agaricomycetidae</taxon>
        <taxon>Boletales</taxon>
        <taxon>Paxilineae</taxon>
        <taxon>Paxillaceae</taxon>
        <taxon>Paxillus</taxon>
    </lineage>
</organism>
<dbReference type="Proteomes" id="UP000054538">
    <property type="component" value="Unassembled WGS sequence"/>
</dbReference>
<evidence type="ECO:0000313" key="2">
    <source>
        <dbReference type="Proteomes" id="UP000054538"/>
    </source>
</evidence>
<gene>
    <name evidence="1" type="ORF">PAXRUDRAFT_90653</name>
</gene>
<protein>
    <submittedName>
        <fullName evidence="1">Uncharacterized protein</fullName>
    </submittedName>
</protein>
<dbReference type="HOGENOM" id="CLU_071881_2_0_1"/>
<feature type="non-terminal residue" evidence="1">
    <location>
        <position position="1"/>
    </location>
</feature>
<sequence length="105" mass="11565">ASKKTKAPLPPIAWDANNHGLVWQLEAEITKPQNLKVLCRKLTKHENTSGETKASVFRRIGSVLLPELHGIDPTATGDRIKGKYEGLAKVYKQHAKRLTVTGEGI</sequence>
<dbReference type="AlphaFoldDB" id="A0A0D0CKY6"/>
<reference evidence="2" key="2">
    <citation type="submission" date="2015-01" db="EMBL/GenBank/DDBJ databases">
        <title>Evolutionary Origins and Diversification of the Mycorrhizal Mutualists.</title>
        <authorList>
            <consortium name="DOE Joint Genome Institute"/>
            <consortium name="Mycorrhizal Genomics Consortium"/>
            <person name="Kohler A."/>
            <person name="Kuo A."/>
            <person name="Nagy L.G."/>
            <person name="Floudas D."/>
            <person name="Copeland A."/>
            <person name="Barry K.W."/>
            <person name="Cichocki N."/>
            <person name="Veneault-Fourrey C."/>
            <person name="LaButti K."/>
            <person name="Lindquist E.A."/>
            <person name="Lipzen A."/>
            <person name="Lundell T."/>
            <person name="Morin E."/>
            <person name="Murat C."/>
            <person name="Riley R."/>
            <person name="Ohm R."/>
            <person name="Sun H."/>
            <person name="Tunlid A."/>
            <person name="Henrissat B."/>
            <person name="Grigoriev I.V."/>
            <person name="Hibbett D.S."/>
            <person name="Martin F."/>
        </authorList>
    </citation>
    <scope>NUCLEOTIDE SEQUENCE [LARGE SCALE GENOMIC DNA]</scope>
    <source>
        <strain evidence="2">Ve08.2h10</strain>
    </source>
</reference>
<reference evidence="1 2" key="1">
    <citation type="submission" date="2014-04" db="EMBL/GenBank/DDBJ databases">
        <authorList>
            <consortium name="DOE Joint Genome Institute"/>
            <person name="Kuo A."/>
            <person name="Kohler A."/>
            <person name="Jargeat P."/>
            <person name="Nagy L.G."/>
            <person name="Floudas D."/>
            <person name="Copeland A."/>
            <person name="Barry K.W."/>
            <person name="Cichocki N."/>
            <person name="Veneault-Fourrey C."/>
            <person name="LaButti K."/>
            <person name="Lindquist E.A."/>
            <person name="Lipzen A."/>
            <person name="Lundell T."/>
            <person name="Morin E."/>
            <person name="Murat C."/>
            <person name="Sun H."/>
            <person name="Tunlid A."/>
            <person name="Henrissat B."/>
            <person name="Grigoriev I.V."/>
            <person name="Hibbett D.S."/>
            <person name="Martin F."/>
            <person name="Nordberg H.P."/>
            <person name="Cantor M.N."/>
            <person name="Hua S.X."/>
        </authorList>
    </citation>
    <scope>NUCLEOTIDE SEQUENCE [LARGE SCALE GENOMIC DNA]</scope>
    <source>
        <strain evidence="1 2">Ve08.2h10</strain>
    </source>
</reference>
<keyword evidence="2" id="KW-1185">Reference proteome</keyword>
<dbReference type="InParanoid" id="A0A0D0CKY6"/>
<dbReference type="EMBL" id="KN825594">
    <property type="protein sequence ID" value="KIK83407.1"/>
    <property type="molecule type" value="Genomic_DNA"/>
</dbReference>